<dbReference type="SMART" id="SM00906">
    <property type="entry name" value="Fungal_trans"/>
    <property type="match status" value="1"/>
</dbReference>
<dbReference type="GO" id="GO:0008270">
    <property type="term" value="F:zinc ion binding"/>
    <property type="evidence" value="ECO:0007669"/>
    <property type="project" value="InterPro"/>
</dbReference>
<evidence type="ECO:0000256" key="1">
    <source>
        <dbReference type="ARBA" id="ARBA00004123"/>
    </source>
</evidence>
<comment type="subcellular location">
    <subcellularLocation>
        <location evidence="1">Nucleus</location>
    </subcellularLocation>
</comment>
<dbReference type="CDD" id="cd12148">
    <property type="entry name" value="fungal_TF_MHR"/>
    <property type="match status" value="1"/>
</dbReference>
<dbReference type="GO" id="GO:0000981">
    <property type="term" value="F:DNA-binding transcription factor activity, RNA polymerase II-specific"/>
    <property type="evidence" value="ECO:0007669"/>
    <property type="project" value="InterPro"/>
</dbReference>
<feature type="region of interest" description="Disordered" evidence="6">
    <location>
        <begin position="483"/>
        <end position="504"/>
    </location>
</feature>
<dbReference type="PANTHER" id="PTHR47338:SF10">
    <property type="entry name" value="TRANSCRIPTION FACTOR DOMAIN-CONTAINING PROTEIN-RELATED"/>
    <property type="match status" value="1"/>
</dbReference>
<feature type="compositionally biased region" description="Polar residues" evidence="6">
    <location>
        <begin position="384"/>
        <end position="398"/>
    </location>
</feature>
<feature type="compositionally biased region" description="Low complexity" evidence="6">
    <location>
        <begin position="632"/>
        <end position="641"/>
    </location>
</feature>
<gene>
    <name evidence="8" type="ORF">PHISCL_07592</name>
</gene>
<sequence length="802" mass="90383">MKLLTNLSGSKRSREDDPSTENAQNSNRRRSDQDADISESQCPVPEASNEVSHFEVDTSVSIEETRDRSSTADDGEENMRRISDLSFILHPAHETSTPNMERGSNAQPLSADTQRSAAIGEACSTLNLSHAALEHLVSTYFENMVAINLFHEPSFYEKLSTISSSIQICALLTAMRSFAVRFDLEKSDSGNQADTHQSAACYLDLAANYINEALKECGDDTPPICILQACIVSAHCQLTQGVLGKAWRSLGTCIRLAYEMNLHLVDVGVPQDITEVDPKRWCEDEEKRRAWWAIWEMDVFATTIRRTPTAVDWSQIDTLLPVADSYWFQCKPHSSCFLEMDPIHRWKALQRSGNESPKAWFIVINSLMKDAQRISNPRGVPSVSRLSGTQPTSSIDSRNSCRWDRPIAARQRLEVITNAVQCFRLALPKHLKYNNQYLGFDARIPGQYTSLRQEHSSIYNIYMMTQLARLMIHRYDAFGQFRPASPSRDQDTTDDPERANASGRKDWTESLAIKQFFEAADDLLAIVRRSCDDHVRHINPFLSSTIWLASAVLLVRSRLCRLESMRSVIKSRYEVMHLTYRKCVDFWDMHTTVQQNLETLEQRLEACPRPDGREQSQPRNNSGRKGSRRQSQRSYQQSSGSHVNSSEYTYTCSWHKLPWLMDHSEIIDSSGVRLPHPNNMAPGNQFSQLPLSPPSSQVFQPTNCLPNRQADDIPAGRSPGASTLDFMHFPSLQTDSRLVASKFGPNSPGVMVDPFLLGQAAQFNGPSPQNTDALMGIDVDPNGTCLRLPSDLQEMMSVFFPA</sequence>
<feature type="compositionally biased region" description="Basic and acidic residues" evidence="6">
    <location>
        <begin position="607"/>
        <end position="616"/>
    </location>
</feature>
<dbReference type="Pfam" id="PF04082">
    <property type="entry name" value="Fungal_trans"/>
    <property type="match status" value="1"/>
</dbReference>
<dbReference type="InterPro" id="IPR007219">
    <property type="entry name" value="XnlR_reg_dom"/>
</dbReference>
<evidence type="ECO:0000313" key="8">
    <source>
        <dbReference type="EMBL" id="RJE20073.1"/>
    </source>
</evidence>
<feature type="compositionally biased region" description="Basic and acidic residues" evidence="6">
    <location>
        <begin position="63"/>
        <end position="79"/>
    </location>
</feature>
<feature type="region of interest" description="Disordered" evidence="6">
    <location>
        <begin position="375"/>
        <end position="399"/>
    </location>
</feature>
<keyword evidence="4" id="KW-0804">Transcription</keyword>
<keyword evidence="2" id="KW-0479">Metal-binding</keyword>
<keyword evidence="3" id="KW-0805">Transcription regulation</keyword>
<evidence type="ECO:0000256" key="3">
    <source>
        <dbReference type="ARBA" id="ARBA00023015"/>
    </source>
</evidence>
<dbReference type="GO" id="GO:0003677">
    <property type="term" value="F:DNA binding"/>
    <property type="evidence" value="ECO:0007669"/>
    <property type="project" value="InterPro"/>
</dbReference>
<dbReference type="GO" id="GO:0006351">
    <property type="term" value="P:DNA-templated transcription"/>
    <property type="evidence" value="ECO:0007669"/>
    <property type="project" value="InterPro"/>
</dbReference>
<dbReference type="AlphaFoldDB" id="A0A3A2ZCQ5"/>
<dbReference type="STRING" id="2070753.A0A3A2ZCQ5"/>
<proteinExistence type="predicted"/>
<dbReference type="PANTHER" id="PTHR47338">
    <property type="entry name" value="ZN(II)2CYS6 TRANSCRIPTION FACTOR (EUROFUNG)-RELATED"/>
    <property type="match status" value="1"/>
</dbReference>
<dbReference type="Proteomes" id="UP000266188">
    <property type="component" value="Unassembled WGS sequence"/>
</dbReference>
<dbReference type="EMBL" id="MVGC01000341">
    <property type="protein sequence ID" value="RJE20073.1"/>
    <property type="molecule type" value="Genomic_DNA"/>
</dbReference>
<keyword evidence="5" id="KW-0539">Nucleus</keyword>
<protein>
    <recommendedName>
        <fullName evidence="7">Xylanolytic transcriptional activator regulatory domain-containing protein</fullName>
    </recommendedName>
</protein>
<dbReference type="OrthoDB" id="3862662at2759"/>
<comment type="caution">
    <text evidence="8">The sequence shown here is derived from an EMBL/GenBank/DDBJ whole genome shotgun (WGS) entry which is preliminary data.</text>
</comment>
<name>A0A3A2ZCQ5_9EURO</name>
<feature type="domain" description="Xylanolytic transcriptional activator regulatory" evidence="7">
    <location>
        <begin position="246"/>
        <end position="327"/>
    </location>
</feature>
<organism evidence="8 9">
    <name type="scientific">Aspergillus sclerotialis</name>
    <dbReference type="NCBI Taxonomy" id="2070753"/>
    <lineage>
        <taxon>Eukaryota</taxon>
        <taxon>Fungi</taxon>
        <taxon>Dikarya</taxon>
        <taxon>Ascomycota</taxon>
        <taxon>Pezizomycotina</taxon>
        <taxon>Eurotiomycetes</taxon>
        <taxon>Eurotiomycetidae</taxon>
        <taxon>Eurotiales</taxon>
        <taxon>Aspergillaceae</taxon>
        <taxon>Aspergillus</taxon>
        <taxon>Aspergillus subgen. Polypaecilum</taxon>
    </lineage>
</organism>
<evidence type="ECO:0000259" key="7">
    <source>
        <dbReference type="SMART" id="SM00906"/>
    </source>
</evidence>
<feature type="region of interest" description="Disordered" evidence="6">
    <location>
        <begin position="607"/>
        <end position="645"/>
    </location>
</feature>
<accession>A0A3A2ZCQ5</accession>
<dbReference type="GO" id="GO:0005634">
    <property type="term" value="C:nucleus"/>
    <property type="evidence" value="ECO:0007669"/>
    <property type="project" value="UniProtKB-SubCell"/>
</dbReference>
<evidence type="ECO:0000256" key="6">
    <source>
        <dbReference type="SAM" id="MobiDB-lite"/>
    </source>
</evidence>
<evidence type="ECO:0000256" key="5">
    <source>
        <dbReference type="ARBA" id="ARBA00023242"/>
    </source>
</evidence>
<reference evidence="9" key="1">
    <citation type="submission" date="2017-02" db="EMBL/GenBank/DDBJ databases">
        <authorList>
            <person name="Tafer H."/>
            <person name="Lopandic K."/>
        </authorList>
    </citation>
    <scope>NUCLEOTIDE SEQUENCE [LARGE SCALE GENOMIC DNA]</scope>
    <source>
        <strain evidence="9">CBS 366.77</strain>
    </source>
</reference>
<evidence type="ECO:0000256" key="4">
    <source>
        <dbReference type="ARBA" id="ARBA00023163"/>
    </source>
</evidence>
<keyword evidence="9" id="KW-1185">Reference proteome</keyword>
<evidence type="ECO:0000313" key="9">
    <source>
        <dbReference type="Proteomes" id="UP000266188"/>
    </source>
</evidence>
<feature type="compositionally biased region" description="Basic and acidic residues" evidence="6">
    <location>
        <begin position="488"/>
        <end position="504"/>
    </location>
</feature>
<evidence type="ECO:0000256" key="2">
    <source>
        <dbReference type="ARBA" id="ARBA00022723"/>
    </source>
</evidence>
<dbReference type="InterPro" id="IPR050815">
    <property type="entry name" value="TF_fung"/>
</dbReference>
<feature type="region of interest" description="Disordered" evidence="6">
    <location>
        <begin position="1"/>
        <end position="79"/>
    </location>
</feature>
<feature type="compositionally biased region" description="Polar residues" evidence="6">
    <location>
        <begin position="1"/>
        <end position="10"/>
    </location>
</feature>